<protein>
    <recommendedName>
        <fullName evidence="3">Small ribosomal subunit protein bS16</fullName>
    </recommendedName>
</protein>
<dbReference type="InterPro" id="IPR000307">
    <property type="entry name" value="Ribosomal_bS16"/>
</dbReference>
<dbReference type="PANTHER" id="PTHR12919:SF20">
    <property type="entry name" value="SMALL RIBOSOMAL SUBUNIT PROTEIN BS16M"/>
    <property type="match status" value="1"/>
</dbReference>
<proteinExistence type="inferred from homology"/>
<dbReference type="GO" id="GO:0003735">
    <property type="term" value="F:structural constituent of ribosome"/>
    <property type="evidence" value="ECO:0007669"/>
    <property type="project" value="InterPro"/>
</dbReference>
<dbReference type="AlphaFoldDB" id="A0A5C6RMH0"/>
<evidence type="ECO:0000256" key="1">
    <source>
        <dbReference type="ARBA" id="ARBA00022980"/>
    </source>
</evidence>
<dbReference type="NCBIfam" id="NF011094">
    <property type="entry name" value="PRK14521.1"/>
    <property type="match status" value="1"/>
</dbReference>
<feature type="region of interest" description="Disordered" evidence="4">
    <location>
        <begin position="122"/>
        <end position="187"/>
    </location>
</feature>
<reference evidence="5 6" key="1">
    <citation type="submission" date="2019-08" db="EMBL/GenBank/DDBJ databases">
        <title>Genome of Phaeodactylibacter luteus.</title>
        <authorList>
            <person name="Bowman J.P."/>
        </authorList>
    </citation>
    <scope>NUCLEOTIDE SEQUENCE [LARGE SCALE GENOMIC DNA]</scope>
    <source>
        <strain evidence="5 6">KCTC 42180</strain>
    </source>
</reference>
<feature type="compositionally biased region" description="Acidic residues" evidence="4">
    <location>
        <begin position="177"/>
        <end position="187"/>
    </location>
</feature>
<evidence type="ECO:0000256" key="3">
    <source>
        <dbReference type="HAMAP-Rule" id="MF_00385"/>
    </source>
</evidence>
<dbReference type="InterPro" id="IPR023803">
    <property type="entry name" value="Ribosomal_bS16_dom_sf"/>
</dbReference>
<dbReference type="HAMAP" id="MF_00385">
    <property type="entry name" value="Ribosomal_bS16"/>
    <property type="match status" value="1"/>
</dbReference>
<keyword evidence="1 3" id="KW-0689">Ribosomal protein</keyword>
<dbReference type="Pfam" id="PF00886">
    <property type="entry name" value="Ribosomal_S16"/>
    <property type="match status" value="1"/>
</dbReference>
<dbReference type="Gene3D" id="3.30.1320.10">
    <property type="match status" value="1"/>
</dbReference>
<comment type="similarity">
    <text evidence="3">Belongs to the bacterial ribosomal protein bS16 family.</text>
</comment>
<dbReference type="RefSeq" id="WP_147167226.1">
    <property type="nucleotide sequence ID" value="NZ_VOOR01000016.1"/>
</dbReference>
<dbReference type="GO" id="GO:0006412">
    <property type="term" value="P:translation"/>
    <property type="evidence" value="ECO:0007669"/>
    <property type="project" value="UniProtKB-UniRule"/>
</dbReference>
<dbReference type="EMBL" id="VOOR01000016">
    <property type="protein sequence ID" value="TXB63403.1"/>
    <property type="molecule type" value="Genomic_DNA"/>
</dbReference>
<keyword evidence="6" id="KW-1185">Reference proteome</keyword>
<comment type="caution">
    <text evidence="5">The sequence shown here is derived from an EMBL/GenBank/DDBJ whole genome shotgun (WGS) entry which is preliminary data.</text>
</comment>
<feature type="compositionally biased region" description="Acidic residues" evidence="4">
    <location>
        <begin position="144"/>
        <end position="168"/>
    </location>
</feature>
<gene>
    <name evidence="3" type="primary">rpsP</name>
    <name evidence="5" type="ORF">FRY97_09535</name>
</gene>
<name>A0A5C6RMH0_9BACT</name>
<accession>A0A5C6RMH0</accession>
<evidence type="ECO:0000256" key="4">
    <source>
        <dbReference type="SAM" id="MobiDB-lite"/>
    </source>
</evidence>
<dbReference type="PANTHER" id="PTHR12919">
    <property type="entry name" value="30S RIBOSOMAL PROTEIN S16"/>
    <property type="match status" value="1"/>
</dbReference>
<evidence type="ECO:0000256" key="2">
    <source>
        <dbReference type="ARBA" id="ARBA00023274"/>
    </source>
</evidence>
<keyword evidence="2 3" id="KW-0687">Ribonucleoprotein</keyword>
<dbReference type="OrthoDB" id="9807878at2"/>
<evidence type="ECO:0000313" key="5">
    <source>
        <dbReference type="EMBL" id="TXB63403.1"/>
    </source>
</evidence>
<dbReference type="GO" id="GO:0005737">
    <property type="term" value="C:cytoplasm"/>
    <property type="evidence" value="ECO:0007669"/>
    <property type="project" value="UniProtKB-ARBA"/>
</dbReference>
<dbReference type="SUPFAM" id="SSF54565">
    <property type="entry name" value="Ribosomal protein S16"/>
    <property type="match status" value="1"/>
</dbReference>
<dbReference type="GO" id="GO:0015935">
    <property type="term" value="C:small ribosomal subunit"/>
    <property type="evidence" value="ECO:0007669"/>
    <property type="project" value="TreeGrafter"/>
</dbReference>
<organism evidence="5 6">
    <name type="scientific">Phaeodactylibacter luteus</name>
    <dbReference type="NCBI Taxonomy" id="1564516"/>
    <lineage>
        <taxon>Bacteria</taxon>
        <taxon>Pseudomonadati</taxon>
        <taxon>Bacteroidota</taxon>
        <taxon>Saprospiria</taxon>
        <taxon>Saprospirales</taxon>
        <taxon>Haliscomenobacteraceae</taxon>
        <taxon>Phaeodactylibacter</taxon>
    </lineage>
</organism>
<evidence type="ECO:0000313" key="6">
    <source>
        <dbReference type="Proteomes" id="UP000321580"/>
    </source>
</evidence>
<sequence length="187" mass="21061">MAVKIRLQRKGRKKRPFYHIVIADGRSPRDGRFIERLGSYNPMTKPATIEIDRDKAFDWLEKGAQPTDTVRAILRFKGVYYKRHLMLGVKKGALTEEQAEAKYQEWIEAKEAKIANRFEKTAEENRQRLAELSGTPPPKTAPVVEEEEAPVEEAAAESVEGQDAEAPEAEAPAAEEAPAEGEEEKKD</sequence>
<dbReference type="Proteomes" id="UP000321580">
    <property type="component" value="Unassembled WGS sequence"/>
</dbReference>
<dbReference type="NCBIfam" id="TIGR00002">
    <property type="entry name" value="S16"/>
    <property type="match status" value="1"/>
</dbReference>